<dbReference type="EMBL" id="BPNN01000167">
    <property type="protein sequence ID" value="GJA65966.1"/>
    <property type="molecule type" value="Genomic_DNA"/>
</dbReference>
<dbReference type="NCBIfam" id="NF033546">
    <property type="entry name" value="transpos_IS21"/>
    <property type="match status" value="1"/>
</dbReference>
<dbReference type="Gene3D" id="3.30.420.10">
    <property type="entry name" value="Ribonuclease H-like superfamily/Ribonuclease H"/>
    <property type="match status" value="1"/>
</dbReference>
<dbReference type="Pfam" id="PF22483">
    <property type="entry name" value="Mu-transpos_C_2"/>
    <property type="match status" value="1"/>
</dbReference>
<evidence type="ECO:0000259" key="6">
    <source>
        <dbReference type="PROSITE" id="PS50994"/>
    </source>
</evidence>
<protein>
    <submittedName>
        <fullName evidence="8">Transposase</fullName>
    </submittedName>
</protein>
<reference evidence="8" key="1">
    <citation type="submission" date="2021-07" db="EMBL/GenBank/DDBJ databases">
        <title>Draft genome sequence of carbapenem-resistant Aeromonas spp. in Japan.</title>
        <authorList>
            <person name="Maehana S."/>
            <person name="Suzuki M."/>
            <person name="Kitasato H."/>
        </authorList>
    </citation>
    <scope>NUCLEOTIDE SEQUENCE</scope>
    <source>
        <strain evidence="7">KAM343</strain>
        <strain evidence="8">KAM351</strain>
    </source>
</reference>
<dbReference type="GO" id="GO:0032196">
    <property type="term" value="P:transposition"/>
    <property type="evidence" value="ECO:0007669"/>
    <property type="project" value="UniProtKB-KW"/>
</dbReference>
<sequence length="499" mass="57724">METVLKIRRMHQVDGQSISAIAKVTGLSRNTVRKYLRQPPSEPPKYRRPQPARPKLGEFESTLTQWLDLDAKRPKRQRRCARQLFEDLQRLGYQGAYDSVQRFVRDYKQQSAKVAAFVPLTFAAGEAYQFDWSEEEVEIGGVVQRVKAAHFRLTHSRQPFVMVFPRETQEMVFAAHDAAFHYWGGVPRQGIYDNLKTCIDQVLEGKERRFNPRFLALMSHYVIEPVACTPASGWEKGQVEKQVQDVRRRCFTPRRKVDSLAELNRRLIQELEQAAQTRPHPDDPSQTVWQRFEQERTTLRPLAARFNGYVERELRVDSTCLIHFDRNTYSVDSRYAHRHVTARVFADRLQVYAQSELIAEHPRQFGRDKTQFDPWHYLGLLEHKPGALRHGAPFKEWVLPPALSRLQQQLLSRKGGDRDMVKLLLAARQDGLDLLEQACQQVLLLGGSSAELVLNHLQRLRRPVEVPQLHAQVVPLAQPPQANCQRYDSLLPGGQHVSR</sequence>
<dbReference type="InterPro" id="IPR001584">
    <property type="entry name" value="Integrase_cat-core"/>
</dbReference>
<dbReference type="RefSeq" id="WP_010675355.1">
    <property type="nucleotide sequence ID" value="NZ_AP024136.1"/>
</dbReference>
<keyword evidence="3" id="KW-0238">DNA-binding</keyword>
<evidence type="ECO:0000259" key="5">
    <source>
        <dbReference type="PROSITE" id="PS50531"/>
    </source>
</evidence>
<dbReference type="PROSITE" id="PS50531">
    <property type="entry name" value="HTH_IS21"/>
    <property type="match status" value="1"/>
</dbReference>
<dbReference type="EMBL" id="BPNI01000122">
    <property type="protein sequence ID" value="GJA43060.1"/>
    <property type="molecule type" value="Genomic_DNA"/>
</dbReference>
<dbReference type="PROSITE" id="PS50994">
    <property type="entry name" value="INTEGRASE"/>
    <property type="match status" value="1"/>
</dbReference>
<feature type="domain" description="HTH IS21-type" evidence="5">
    <location>
        <begin position="3"/>
        <end position="67"/>
    </location>
</feature>
<evidence type="ECO:0000313" key="9">
    <source>
        <dbReference type="Proteomes" id="UP000886934"/>
    </source>
</evidence>
<dbReference type="Proteomes" id="UP000886939">
    <property type="component" value="Unassembled WGS sequence"/>
</dbReference>
<proteinExistence type="inferred from homology"/>
<dbReference type="Proteomes" id="UP000886934">
    <property type="component" value="Unassembled WGS sequence"/>
</dbReference>
<dbReference type="InterPro" id="IPR054353">
    <property type="entry name" value="IstA-like_C"/>
</dbReference>
<evidence type="ECO:0000256" key="2">
    <source>
        <dbReference type="ARBA" id="ARBA00022578"/>
    </source>
</evidence>
<evidence type="ECO:0000256" key="1">
    <source>
        <dbReference type="ARBA" id="ARBA00009277"/>
    </source>
</evidence>
<evidence type="ECO:0000313" key="7">
    <source>
        <dbReference type="EMBL" id="GJA43060.1"/>
    </source>
</evidence>
<feature type="domain" description="Integrase catalytic" evidence="6">
    <location>
        <begin position="115"/>
        <end position="296"/>
    </location>
</feature>
<keyword evidence="4" id="KW-0233">DNA recombination</keyword>
<keyword evidence="2" id="KW-0815">Transposition</keyword>
<dbReference type="InterPro" id="IPR036397">
    <property type="entry name" value="RNaseH_sf"/>
</dbReference>
<comment type="caution">
    <text evidence="8">The sequence shown here is derived from an EMBL/GenBank/DDBJ whole genome shotgun (WGS) entry which is preliminary data.</text>
</comment>
<dbReference type="PANTHER" id="PTHR35004:SF7">
    <property type="entry name" value="INTEGRASE PROTEIN"/>
    <property type="match status" value="1"/>
</dbReference>
<dbReference type="GO" id="GO:0003677">
    <property type="term" value="F:DNA binding"/>
    <property type="evidence" value="ECO:0007669"/>
    <property type="project" value="UniProtKB-KW"/>
</dbReference>
<evidence type="ECO:0000313" key="8">
    <source>
        <dbReference type="EMBL" id="GJA65966.1"/>
    </source>
</evidence>
<gene>
    <name evidence="7" type="ORF">KAM343_38560</name>
    <name evidence="8" type="ORF">KAM351_45770</name>
</gene>
<dbReference type="InterPro" id="IPR017894">
    <property type="entry name" value="HTH_IS21_transposase_type"/>
</dbReference>
<name>A0A6I4WIK7_AERCA</name>
<evidence type="ECO:0000256" key="3">
    <source>
        <dbReference type="ARBA" id="ARBA00023125"/>
    </source>
</evidence>
<dbReference type="PANTHER" id="PTHR35004">
    <property type="entry name" value="TRANSPOSASE RV3428C-RELATED"/>
    <property type="match status" value="1"/>
</dbReference>
<comment type="similarity">
    <text evidence="1">Belongs to the transposase IS21/IS408/IS1162 family.</text>
</comment>
<dbReference type="GO" id="GO:0015074">
    <property type="term" value="P:DNA integration"/>
    <property type="evidence" value="ECO:0007669"/>
    <property type="project" value="InterPro"/>
</dbReference>
<evidence type="ECO:0000256" key="4">
    <source>
        <dbReference type="ARBA" id="ARBA00023172"/>
    </source>
</evidence>
<dbReference type="Gene3D" id="1.10.10.60">
    <property type="entry name" value="Homeodomain-like"/>
    <property type="match status" value="1"/>
</dbReference>
<organism evidence="8 9">
    <name type="scientific">Aeromonas caviae</name>
    <name type="common">Aeromonas punctata</name>
    <dbReference type="NCBI Taxonomy" id="648"/>
    <lineage>
        <taxon>Bacteria</taxon>
        <taxon>Pseudomonadati</taxon>
        <taxon>Pseudomonadota</taxon>
        <taxon>Gammaproteobacteria</taxon>
        <taxon>Aeromonadales</taxon>
        <taxon>Aeromonadaceae</taxon>
        <taxon>Aeromonas</taxon>
    </lineage>
</organism>
<dbReference type="AlphaFoldDB" id="A0A6I4WIK7"/>
<accession>A0A6I4WIK7</accession>
<dbReference type="GO" id="GO:0006310">
    <property type="term" value="P:DNA recombination"/>
    <property type="evidence" value="ECO:0007669"/>
    <property type="project" value="UniProtKB-KW"/>
</dbReference>